<protein>
    <recommendedName>
        <fullName evidence="4">DUF4349 domain-containing protein</fullName>
    </recommendedName>
</protein>
<sequence length="316" mass="35617">MPIRHDIFWNHLLIVTTFALMVVGCGENPNSRFSGKMDMIESSAAVDSDLAATADAVSRQGQSLANVTNSTLQRDEEGSDEQSVEKEKAKRRIIYNTSLGLIVKTYSEFETSLPRLVQSVDGFISKSQTDRRYNDRQSGTWVVRVPVDRYHEFVSGVGGLGFAESRREDAQDVTEEYVDVEARVRNNRKLEERIITMLAERTGKLSDVLEIERELARVREEIERMEGRLRLLADRTSLATVTIDVREEKEYVPPAAPTFTDRIATAFGGSLRSLRQLGENVLIALTAVLPWAMVLGIPVIIVARTVRRRIYTRNAI</sequence>
<proteinExistence type="predicted"/>
<evidence type="ECO:0000259" key="4">
    <source>
        <dbReference type="Pfam" id="PF14257"/>
    </source>
</evidence>
<feature type="domain" description="DUF4349" evidence="4">
    <location>
        <begin position="91"/>
        <end position="302"/>
    </location>
</feature>
<organism evidence="5 6">
    <name type="scientific">Novipirellula caenicola</name>
    <dbReference type="NCBI Taxonomy" id="1536901"/>
    <lineage>
        <taxon>Bacteria</taxon>
        <taxon>Pseudomonadati</taxon>
        <taxon>Planctomycetota</taxon>
        <taxon>Planctomycetia</taxon>
        <taxon>Pirellulales</taxon>
        <taxon>Pirellulaceae</taxon>
        <taxon>Novipirellula</taxon>
    </lineage>
</organism>
<feature type="compositionally biased region" description="Polar residues" evidence="2">
    <location>
        <begin position="61"/>
        <end position="72"/>
    </location>
</feature>
<feature type="transmembrane region" description="Helical" evidence="3">
    <location>
        <begin position="281"/>
        <end position="303"/>
    </location>
</feature>
<name>A0ABP9VZ21_9BACT</name>
<evidence type="ECO:0000256" key="2">
    <source>
        <dbReference type="SAM" id="MobiDB-lite"/>
    </source>
</evidence>
<evidence type="ECO:0000256" key="3">
    <source>
        <dbReference type="SAM" id="Phobius"/>
    </source>
</evidence>
<gene>
    <name evidence="5" type="ORF">Rcae01_05882</name>
</gene>
<keyword evidence="3" id="KW-0812">Transmembrane</keyword>
<evidence type="ECO:0000256" key="1">
    <source>
        <dbReference type="SAM" id="Coils"/>
    </source>
</evidence>
<dbReference type="PROSITE" id="PS51257">
    <property type="entry name" value="PROKAR_LIPOPROTEIN"/>
    <property type="match status" value="1"/>
</dbReference>
<dbReference type="Proteomes" id="UP001416858">
    <property type="component" value="Unassembled WGS sequence"/>
</dbReference>
<keyword evidence="3" id="KW-1133">Transmembrane helix</keyword>
<feature type="transmembrane region" description="Helical" evidence="3">
    <location>
        <begin position="7"/>
        <end position="24"/>
    </location>
</feature>
<accession>A0ABP9VZ21</accession>
<keyword evidence="1" id="KW-0175">Coiled coil</keyword>
<reference evidence="5 6" key="1">
    <citation type="submission" date="2024-02" db="EMBL/GenBank/DDBJ databases">
        <title>Rhodopirellula caenicola NBRC 110016.</title>
        <authorList>
            <person name="Ichikawa N."/>
            <person name="Katano-Makiyama Y."/>
            <person name="Hidaka K."/>
        </authorList>
    </citation>
    <scope>NUCLEOTIDE SEQUENCE [LARGE SCALE GENOMIC DNA]</scope>
    <source>
        <strain evidence="5 6">NBRC 110016</strain>
    </source>
</reference>
<dbReference type="Pfam" id="PF14257">
    <property type="entry name" value="DUF4349"/>
    <property type="match status" value="1"/>
</dbReference>
<evidence type="ECO:0000313" key="6">
    <source>
        <dbReference type="Proteomes" id="UP001416858"/>
    </source>
</evidence>
<dbReference type="InterPro" id="IPR025645">
    <property type="entry name" value="DUF4349"/>
</dbReference>
<feature type="coiled-coil region" evidence="1">
    <location>
        <begin position="208"/>
        <end position="235"/>
    </location>
</feature>
<evidence type="ECO:0000313" key="5">
    <source>
        <dbReference type="EMBL" id="GAA5510374.1"/>
    </source>
</evidence>
<keyword evidence="6" id="KW-1185">Reference proteome</keyword>
<keyword evidence="3" id="KW-0472">Membrane</keyword>
<dbReference type="EMBL" id="BAABRO010000022">
    <property type="protein sequence ID" value="GAA5510374.1"/>
    <property type="molecule type" value="Genomic_DNA"/>
</dbReference>
<dbReference type="RefSeq" id="WP_345688243.1">
    <property type="nucleotide sequence ID" value="NZ_BAABRO010000022.1"/>
</dbReference>
<feature type="region of interest" description="Disordered" evidence="2">
    <location>
        <begin position="61"/>
        <end position="87"/>
    </location>
</feature>
<comment type="caution">
    <text evidence="5">The sequence shown here is derived from an EMBL/GenBank/DDBJ whole genome shotgun (WGS) entry which is preliminary data.</text>
</comment>